<feature type="region of interest" description="Disordered" evidence="6">
    <location>
        <begin position="166"/>
        <end position="197"/>
    </location>
</feature>
<dbReference type="Pfam" id="PF04138">
    <property type="entry name" value="GtrA_DPMS_TM"/>
    <property type="match status" value="1"/>
</dbReference>
<feature type="compositionally biased region" description="Low complexity" evidence="6">
    <location>
        <begin position="175"/>
        <end position="191"/>
    </location>
</feature>
<evidence type="ECO:0000256" key="2">
    <source>
        <dbReference type="ARBA" id="ARBA00009399"/>
    </source>
</evidence>
<feature type="transmembrane region" description="Helical" evidence="7">
    <location>
        <begin position="30"/>
        <end position="52"/>
    </location>
</feature>
<comment type="caution">
    <text evidence="9">The sequence shown here is derived from an EMBL/GenBank/DDBJ whole genome shotgun (WGS) entry which is preliminary data.</text>
</comment>
<dbReference type="PANTHER" id="PTHR38459">
    <property type="entry name" value="PROPHAGE BACTOPRENOL-LINKED GLUCOSE TRANSLOCASE HOMOLOG"/>
    <property type="match status" value="1"/>
</dbReference>
<keyword evidence="5 7" id="KW-0472">Membrane</keyword>
<dbReference type="InterPro" id="IPR007267">
    <property type="entry name" value="GtrA_DPMS_TM"/>
</dbReference>
<dbReference type="EMBL" id="PVZG01000008">
    <property type="protein sequence ID" value="PRY28327.1"/>
    <property type="molecule type" value="Genomic_DNA"/>
</dbReference>
<dbReference type="PANTHER" id="PTHR38459:SF1">
    <property type="entry name" value="PROPHAGE BACTOPRENOL-LINKED GLUCOSE TRANSLOCASE HOMOLOG"/>
    <property type="match status" value="1"/>
</dbReference>
<evidence type="ECO:0000256" key="5">
    <source>
        <dbReference type="ARBA" id="ARBA00023136"/>
    </source>
</evidence>
<sequence>MTVAGTLGSVPAAALLPALRARFGALVRELSKFGVVGTIAFAIDLIIFNVLLHTGAESLLAKTGSTVVATTVAFIGNRFWTWRHREHSHMAKQYTMFFLLNGVGLAIGLSCLALSHYGLGAIWPEFQTPLADNISGQLVGTAVGTLFRFWSYRRFVFGDAVVPEPAPPATPEAPAPQAGASAPQSAEPAAPRTVPRM</sequence>
<protein>
    <submittedName>
        <fullName evidence="9">Putative flippase GtrA</fullName>
    </submittedName>
</protein>
<organism evidence="9 10">
    <name type="scientific">Pseudosporangium ferrugineum</name>
    <dbReference type="NCBI Taxonomy" id="439699"/>
    <lineage>
        <taxon>Bacteria</taxon>
        <taxon>Bacillati</taxon>
        <taxon>Actinomycetota</taxon>
        <taxon>Actinomycetes</taxon>
        <taxon>Micromonosporales</taxon>
        <taxon>Micromonosporaceae</taxon>
        <taxon>Pseudosporangium</taxon>
    </lineage>
</organism>
<evidence type="ECO:0000256" key="1">
    <source>
        <dbReference type="ARBA" id="ARBA00004141"/>
    </source>
</evidence>
<gene>
    <name evidence="9" type="ORF">CLV70_108119</name>
</gene>
<feature type="transmembrane region" description="Helical" evidence="7">
    <location>
        <begin position="59"/>
        <end position="76"/>
    </location>
</feature>
<evidence type="ECO:0000256" key="3">
    <source>
        <dbReference type="ARBA" id="ARBA00022692"/>
    </source>
</evidence>
<evidence type="ECO:0000259" key="8">
    <source>
        <dbReference type="Pfam" id="PF04138"/>
    </source>
</evidence>
<feature type="transmembrane region" description="Helical" evidence="7">
    <location>
        <begin position="96"/>
        <end position="119"/>
    </location>
</feature>
<dbReference type="GO" id="GO:0005886">
    <property type="term" value="C:plasma membrane"/>
    <property type="evidence" value="ECO:0007669"/>
    <property type="project" value="TreeGrafter"/>
</dbReference>
<proteinExistence type="inferred from homology"/>
<evidence type="ECO:0000313" key="9">
    <source>
        <dbReference type="EMBL" id="PRY28327.1"/>
    </source>
</evidence>
<feature type="domain" description="GtrA/DPMS transmembrane" evidence="8">
    <location>
        <begin position="32"/>
        <end position="157"/>
    </location>
</feature>
<accession>A0A2T0S4H4</accession>
<comment type="subcellular location">
    <subcellularLocation>
        <location evidence="1">Membrane</location>
        <topology evidence="1">Multi-pass membrane protein</topology>
    </subcellularLocation>
</comment>
<dbReference type="AlphaFoldDB" id="A0A2T0S4H4"/>
<keyword evidence="3 7" id="KW-0812">Transmembrane</keyword>
<keyword evidence="10" id="KW-1185">Reference proteome</keyword>
<evidence type="ECO:0000256" key="7">
    <source>
        <dbReference type="SAM" id="Phobius"/>
    </source>
</evidence>
<comment type="similarity">
    <text evidence="2">Belongs to the GtrA family.</text>
</comment>
<keyword evidence="4 7" id="KW-1133">Transmembrane helix</keyword>
<dbReference type="Proteomes" id="UP000239209">
    <property type="component" value="Unassembled WGS sequence"/>
</dbReference>
<dbReference type="InterPro" id="IPR051401">
    <property type="entry name" value="GtrA_CellWall_Glycosyl"/>
</dbReference>
<evidence type="ECO:0000256" key="4">
    <source>
        <dbReference type="ARBA" id="ARBA00022989"/>
    </source>
</evidence>
<evidence type="ECO:0000256" key="6">
    <source>
        <dbReference type="SAM" id="MobiDB-lite"/>
    </source>
</evidence>
<reference evidence="9 10" key="1">
    <citation type="submission" date="2018-03" db="EMBL/GenBank/DDBJ databases">
        <title>Genomic Encyclopedia of Archaeal and Bacterial Type Strains, Phase II (KMG-II): from individual species to whole genera.</title>
        <authorList>
            <person name="Goeker M."/>
        </authorList>
    </citation>
    <scope>NUCLEOTIDE SEQUENCE [LARGE SCALE GENOMIC DNA]</scope>
    <source>
        <strain evidence="9 10">DSM 45348</strain>
    </source>
</reference>
<name>A0A2T0S4H4_9ACTN</name>
<dbReference type="GO" id="GO:0000271">
    <property type="term" value="P:polysaccharide biosynthetic process"/>
    <property type="evidence" value="ECO:0007669"/>
    <property type="project" value="InterPro"/>
</dbReference>
<evidence type="ECO:0000313" key="10">
    <source>
        <dbReference type="Proteomes" id="UP000239209"/>
    </source>
</evidence>